<feature type="non-terminal residue" evidence="1">
    <location>
        <position position="1"/>
    </location>
</feature>
<gene>
    <name evidence="1" type="ORF">FHX59_007456</name>
</gene>
<protein>
    <submittedName>
        <fullName evidence="1">Uncharacterized protein</fullName>
    </submittedName>
</protein>
<dbReference type="Proteomes" id="UP000533533">
    <property type="component" value="Unassembled WGS sequence"/>
</dbReference>
<dbReference type="EMBL" id="JACHVZ010000042">
    <property type="protein sequence ID" value="MBB2932966.1"/>
    <property type="molecule type" value="Genomic_DNA"/>
</dbReference>
<evidence type="ECO:0000313" key="2">
    <source>
        <dbReference type="Proteomes" id="UP000533533"/>
    </source>
</evidence>
<evidence type="ECO:0000313" key="1">
    <source>
        <dbReference type="EMBL" id="MBB2932966.1"/>
    </source>
</evidence>
<sequence length="25" mass="2622">VKGYSMPAIGHRNVTVPPRVSAGVE</sequence>
<proteinExistence type="predicted"/>
<name>A0ABR6FZW2_9BURK</name>
<accession>A0ABR6FZW2</accession>
<comment type="caution">
    <text evidence="1">The sequence shown here is derived from an EMBL/GenBank/DDBJ whole genome shotgun (WGS) entry which is preliminary data.</text>
</comment>
<keyword evidence="2" id="KW-1185">Reference proteome</keyword>
<reference evidence="1 2" key="1">
    <citation type="submission" date="2020-08" db="EMBL/GenBank/DDBJ databases">
        <title>Genomic Encyclopedia of Type Strains, Phase IV (KMG-V): Genome sequencing to study the core and pangenomes of soil and plant-associated prokaryotes.</title>
        <authorList>
            <person name="Whitman W."/>
        </authorList>
    </citation>
    <scope>NUCLEOTIDE SEQUENCE [LARGE SCALE GENOMIC DNA]</scope>
    <source>
        <strain evidence="1 2">SRMrh-85</strain>
    </source>
</reference>
<organism evidence="1 2">
    <name type="scientific">Paraburkholderia silvatlantica</name>
    <dbReference type="NCBI Taxonomy" id="321895"/>
    <lineage>
        <taxon>Bacteria</taxon>
        <taxon>Pseudomonadati</taxon>
        <taxon>Pseudomonadota</taxon>
        <taxon>Betaproteobacteria</taxon>
        <taxon>Burkholderiales</taxon>
        <taxon>Burkholderiaceae</taxon>
        <taxon>Paraburkholderia</taxon>
    </lineage>
</organism>